<protein>
    <submittedName>
        <fullName evidence="1">Uncharacterized protein</fullName>
    </submittedName>
</protein>
<sequence length="97" mass="11071">MKNLQLQQSTVLEKVEQSKVGRNMSTKFPLVSQQTCGIFTKRPSAQNTVRYRQHQGKQKCFPIIWMPSNVSQCDGRVSVTLSTIFTPSSKWNSAFIF</sequence>
<accession>A0A4Y2J1R9</accession>
<dbReference type="Proteomes" id="UP000499080">
    <property type="component" value="Unassembled WGS sequence"/>
</dbReference>
<keyword evidence="2" id="KW-1185">Reference proteome</keyword>
<dbReference type="EMBL" id="BGPR01003140">
    <property type="protein sequence ID" value="GBM84191.1"/>
    <property type="molecule type" value="Genomic_DNA"/>
</dbReference>
<evidence type="ECO:0000313" key="2">
    <source>
        <dbReference type="Proteomes" id="UP000499080"/>
    </source>
</evidence>
<comment type="caution">
    <text evidence="1">The sequence shown here is derived from an EMBL/GenBank/DDBJ whole genome shotgun (WGS) entry which is preliminary data.</text>
</comment>
<name>A0A4Y2J1R9_ARAVE</name>
<evidence type="ECO:0000313" key="1">
    <source>
        <dbReference type="EMBL" id="GBM84191.1"/>
    </source>
</evidence>
<organism evidence="1 2">
    <name type="scientific">Araneus ventricosus</name>
    <name type="common">Orbweaver spider</name>
    <name type="synonym">Epeira ventricosa</name>
    <dbReference type="NCBI Taxonomy" id="182803"/>
    <lineage>
        <taxon>Eukaryota</taxon>
        <taxon>Metazoa</taxon>
        <taxon>Ecdysozoa</taxon>
        <taxon>Arthropoda</taxon>
        <taxon>Chelicerata</taxon>
        <taxon>Arachnida</taxon>
        <taxon>Araneae</taxon>
        <taxon>Araneomorphae</taxon>
        <taxon>Entelegynae</taxon>
        <taxon>Araneoidea</taxon>
        <taxon>Araneidae</taxon>
        <taxon>Araneus</taxon>
    </lineage>
</organism>
<gene>
    <name evidence="1" type="ORF">AVEN_174899_1</name>
</gene>
<proteinExistence type="predicted"/>
<reference evidence="1 2" key="1">
    <citation type="journal article" date="2019" name="Sci. Rep.">
        <title>Orb-weaving spider Araneus ventricosus genome elucidates the spidroin gene catalogue.</title>
        <authorList>
            <person name="Kono N."/>
            <person name="Nakamura H."/>
            <person name="Ohtoshi R."/>
            <person name="Moran D.A.P."/>
            <person name="Shinohara A."/>
            <person name="Yoshida Y."/>
            <person name="Fujiwara M."/>
            <person name="Mori M."/>
            <person name="Tomita M."/>
            <person name="Arakawa K."/>
        </authorList>
    </citation>
    <scope>NUCLEOTIDE SEQUENCE [LARGE SCALE GENOMIC DNA]</scope>
</reference>
<dbReference type="AlphaFoldDB" id="A0A4Y2J1R9"/>